<reference evidence="5 6" key="1">
    <citation type="submission" date="2017-11" db="EMBL/GenBank/DDBJ databases">
        <title>Infants hospitalized years apart are colonized by the same room-sourced microbial strains.</title>
        <authorList>
            <person name="Brooks B."/>
            <person name="Olm M.R."/>
            <person name="Firek B.A."/>
            <person name="Baker R."/>
            <person name="Thomas B.C."/>
            <person name="Morowitz M.J."/>
            <person name="Banfield J.F."/>
        </authorList>
    </citation>
    <scope>NUCLEOTIDE SEQUENCE [LARGE SCALE GENOMIC DNA]</scope>
    <source>
        <strain evidence="5">S2_009_000_R2_76</strain>
    </source>
</reference>
<sequence length="129" mass="14409">MIENLEARIAASETHSFKTIFTNQTNHHNTLFGGAALAIMDDVAFVSATRFCRQKFVTVSTDDVKFFKPIPNSTIIESIGKVAHVGRTSIKIFVEIFVEEMYSNKREKAIEGYFTMVAVDDNGKSTPII</sequence>
<organism evidence="5 6">
    <name type="scientific">Pseudopedobacter saltans</name>
    <dbReference type="NCBI Taxonomy" id="151895"/>
    <lineage>
        <taxon>Bacteria</taxon>
        <taxon>Pseudomonadati</taxon>
        <taxon>Bacteroidota</taxon>
        <taxon>Sphingobacteriia</taxon>
        <taxon>Sphingobacteriales</taxon>
        <taxon>Sphingobacteriaceae</taxon>
        <taxon>Pseudopedobacter</taxon>
    </lineage>
</organism>
<dbReference type="GO" id="GO:0052816">
    <property type="term" value="F:long-chain fatty acyl-CoA hydrolase activity"/>
    <property type="evidence" value="ECO:0007669"/>
    <property type="project" value="TreeGrafter"/>
</dbReference>
<dbReference type="GO" id="GO:0006637">
    <property type="term" value="P:acyl-CoA metabolic process"/>
    <property type="evidence" value="ECO:0007669"/>
    <property type="project" value="TreeGrafter"/>
</dbReference>
<comment type="caution">
    <text evidence="5">The sequence shown here is derived from an EMBL/GenBank/DDBJ whole genome shotgun (WGS) entry which is preliminary data.</text>
</comment>
<dbReference type="Pfam" id="PF03061">
    <property type="entry name" value="4HBT"/>
    <property type="match status" value="1"/>
</dbReference>
<dbReference type="PANTHER" id="PTHR11049:SF24">
    <property type="entry name" value="CYTOSOLIC ACYL COENZYME A THIOESTER HYDROLASE"/>
    <property type="match status" value="1"/>
</dbReference>
<name>A0A2W5F5C6_9SPHI</name>
<dbReference type="InterPro" id="IPR033120">
    <property type="entry name" value="HOTDOG_ACOT"/>
</dbReference>
<dbReference type="InterPro" id="IPR006683">
    <property type="entry name" value="Thioestr_dom"/>
</dbReference>
<dbReference type="AlphaFoldDB" id="A0A2W5F5C6"/>
<evidence type="ECO:0000256" key="2">
    <source>
        <dbReference type="ARBA" id="ARBA00022801"/>
    </source>
</evidence>
<dbReference type="Proteomes" id="UP000249645">
    <property type="component" value="Unassembled WGS sequence"/>
</dbReference>
<dbReference type="InterPro" id="IPR040170">
    <property type="entry name" value="Cytosol_ACT"/>
</dbReference>
<dbReference type="CDD" id="cd03442">
    <property type="entry name" value="BFIT_BACH"/>
    <property type="match status" value="1"/>
</dbReference>
<dbReference type="InterPro" id="IPR029069">
    <property type="entry name" value="HotDog_dom_sf"/>
</dbReference>
<evidence type="ECO:0000256" key="1">
    <source>
        <dbReference type="ARBA" id="ARBA00010458"/>
    </source>
</evidence>
<dbReference type="PROSITE" id="PS51770">
    <property type="entry name" value="HOTDOG_ACOT"/>
    <property type="match status" value="1"/>
</dbReference>
<dbReference type="Gene3D" id="3.10.129.10">
    <property type="entry name" value="Hotdog Thioesterase"/>
    <property type="match status" value="1"/>
</dbReference>
<keyword evidence="2 3" id="KW-0378">Hydrolase</keyword>
<proteinExistence type="inferred from homology"/>
<evidence type="ECO:0000259" key="4">
    <source>
        <dbReference type="PROSITE" id="PS51770"/>
    </source>
</evidence>
<evidence type="ECO:0000313" key="5">
    <source>
        <dbReference type="EMBL" id="PZP48800.1"/>
    </source>
</evidence>
<feature type="domain" description="HotDog ACOT-type" evidence="4">
    <location>
        <begin position="10"/>
        <end position="122"/>
    </location>
</feature>
<dbReference type="GO" id="GO:0005829">
    <property type="term" value="C:cytosol"/>
    <property type="evidence" value="ECO:0007669"/>
    <property type="project" value="TreeGrafter"/>
</dbReference>
<comment type="similarity">
    <text evidence="1">Belongs to the acyl coenzyme A hydrolase family.</text>
</comment>
<protein>
    <submittedName>
        <fullName evidence="5">Acyl-CoA thioesterase</fullName>
    </submittedName>
</protein>
<dbReference type="GO" id="GO:0009062">
    <property type="term" value="P:fatty acid catabolic process"/>
    <property type="evidence" value="ECO:0007669"/>
    <property type="project" value="TreeGrafter"/>
</dbReference>
<gene>
    <name evidence="5" type="ORF">DI598_09350</name>
</gene>
<evidence type="ECO:0000313" key="6">
    <source>
        <dbReference type="Proteomes" id="UP000249645"/>
    </source>
</evidence>
<dbReference type="SUPFAM" id="SSF54637">
    <property type="entry name" value="Thioesterase/thiol ester dehydrase-isomerase"/>
    <property type="match status" value="1"/>
</dbReference>
<accession>A0A2W5F5C6</accession>
<dbReference type="PANTHER" id="PTHR11049">
    <property type="entry name" value="ACYL COENZYME A THIOESTER HYDROLASE"/>
    <property type="match status" value="1"/>
</dbReference>
<evidence type="ECO:0000256" key="3">
    <source>
        <dbReference type="PROSITE-ProRule" id="PRU01106"/>
    </source>
</evidence>
<dbReference type="EMBL" id="QFOI01000145">
    <property type="protein sequence ID" value="PZP48800.1"/>
    <property type="molecule type" value="Genomic_DNA"/>
</dbReference>